<accession>A0A382WHN0</accession>
<dbReference type="AlphaFoldDB" id="A0A382WHN0"/>
<protein>
    <submittedName>
        <fullName evidence="1">Uncharacterized protein</fullName>
    </submittedName>
</protein>
<organism evidence="1">
    <name type="scientific">marine metagenome</name>
    <dbReference type="NCBI Taxonomy" id="408172"/>
    <lineage>
        <taxon>unclassified sequences</taxon>
        <taxon>metagenomes</taxon>
        <taxon>ecological metagenomes</taxon>
    </lineage>
</organism>
<evidence type="ECO:0000313" key="1">
    <source>
        <dbReference type="EMBL" id="SVD57628.1"/>
    </source>
</evidence>
<gene>
    <name evidence="1" type="ORF">METZ01_LOCUS410482</name>
</gene>
<name>A0A382WHN0_9ZZZZ</name>
<sequence length="27" mass="3347">MSECEGLFLINLIQCYDIRFIYYENKK</sequence>
<reference evidence="1" key="1">
    <citation type="submission" date="2018-05" db="EMBL/GenBank/DDBJ databases">
        <authorList>
            <person name="Lanie J.A."/>
            <person name="Ng W.-L."/>
            <person name="Kazmierczak K.M."/>
            <person name="Andrzejewski T.M."/>
            <person name="Davidsen T.M."/>
            <person name="Wayne K.J."/>
            <person name="Tettelin H."/>
            <person name="Glass J.I."/>
            <person name="Rusch D."/>
            <person name="Podicherti R."/>
            <person name="Tsui H.-C.T."/>
            <person name="Winkler M.E."/>
        </authorList>
    </citation>
    <scope>NUCLEOTIDE SEQUENCE</scope>
</reference>
<dbReference type="EMBL" id="UINC01159509">
    <property type="protein sequence ID" value="SVD57628.1"/>
    <property type="molecule type" value="Genomic_DNA"/>
</dbReference>
<proteinExistence type="predicted"/>